<dbReference type="GO" id="GO:0006950">
    <property type="term" value="P:response to stress"/>
    <property type="evidence" value="ECO:0007669"/>
    <property type="project" value="TreeGrafter"/>
</dbReference>
<evidence type="ECO:0000259" key="4">
    <source>
        <dbReference type="PROSITE" id="PS50995"/>
    </source>
</evidence>
<proteinExistence type="predicted"/>
<dbReference type="Gene3D" id="1.10.10.10">
    <property type="entry name" value="Winged helix-like DNA-binding domain superfamily/Winged helix DNA-binding domain"/>
    <property type="match status" value="1"/>
</dbReference>
<gene>
    <name evidence="5" type="ORF">H9K76_04845</name>
</gene>
<keyword evidence="3" id="KW-0804">Transcription</keyword>
<dbReference type="RefSeq" id="WP_187598434.1">
    <property type="nucleotide sequence ID" value="NZ_CP060714.1"/>
</dbReference>
<dbReference type="Proteomes" id="UP000515811">
    <property type="component" value="Chromosome"/>
</dbReference>
<dbReference type="PANTHER" id="PTHR33164">
    <property type="entry name" value="TRANSCRIPTIONAL REGULATOR, MARR FAMILY"/>
    <property type="match status" value="1"/>
</dbReference>
<dbReference type="KEGG" id="drg:H9K76_04845"/>
<dbReference type="GO" id="GO:0003700">
    <property type="term" value="F:DNA-binding transcription factor activity"/>
    <property type="evidence" value="ECO:0007669"/>
    <property type="project" value="InterPro"/>
</dbReference>
<accession>A0A7G9RRG5</accession>
<dbReference type="SMART" id="SM00347">
    <property type="entry name" value="HTH_MARR"/>
    <property type="match status" value="1"/>
</dbReference>
<organism evidence="5 6">
    <name type="scientific">Diaphorobacter ruginosibacter</name>
    <dbReference type="NCBI Taxonomy" id="1715720"/>
    <lineage>
        <taxon>Bacteria</taxon>
        <taxon>Pseudomonadati</taxon>
        <taxon>Pseudomonadota</taxon>
        <taxon>Betaproteobacteria</taxon>
        <taxon>Burkholderiales</taxon>
        <taxon>Comamonadaceae</taxon>
        <taxon>Diaphorobacter</taxon>
    </lineage>
</organism>
<feature type="domain" description="HTH marR-type" evidence="4">
    <location>
        <begin position="7"/>
        <end position="141"/>
    </location>
</feature>
<dbReference type="PANTHER" id="PTHR33164:SF43">
    <property type="entry name" value="HTH-TYPE TRANSCRIPTIONAL REPRESSOR YETL"/>
    <property type="match status" value="1"/>
</dbReference>
<dbReference type="InterPro" id="IPR036390">
    <property type="entry name" value="WH_DNA-bd_sf"/>
</dbReference>
<dbReference type="InterPro" id="IPR039422">
    <property type="entry name" value="MarR/SlyA-like"/>
</dbReference>
<keyword evidence="1" id="KW-0805">Transcription regulation</keyword>
<dbReference type="PROSITE" id="PS50995">
    <property type="entry name" value="HTH_MARR_2"/>
    <property type="match status" value="1"/>
</dbReference>
<dbReference type="AlphaFoldDB" id="A0A7G9RRG5"/>
<keyword evidence="6" id="KW-1185">Reference proteome</keyword>
<sequence>MNADKLPMEMLDALHELTHAYRSRMRAKMHQLEPEVTPNELRMLIYLSHHPQSTHKSLTDHMHADKAQMARTLKLLEERSWIERMPHPGDGRSRVLTLTASGAERVAALGRERTAIGRNMLDGMPPEDQERVLKALRAMKERLAKVQGSC</sequence>
<dbReference type="Pfam" id="PF01047">
    <property type="entry name" value="MarR"/>
    <property type="match status" value="1"/>
</dbReference>
<dbReference type="PRINTS" id="PR00598">
    <property type="entry name" value="HTHMARR"/>
</dbReference>
<dbReference type="InterPro" id="IPR036388">
    <property type="entry name" value="WH-like_DNA-bd_sf"/>
</dbReference>
<keyword evidence="2" id="KW-0238">DNA-binding</keyword>
<name>A0A7G9RRG5_9BURK</name>
<evidence type="ECO:0000313" key="5">
    <source>
        <dbReference type="EMBL" id="QNN58190.1"/>
    </source>
</evidence>
<reference evidence="5 6" key="1">
    <citation type="submission" date="2020-08" db="EMBL/GenBank/DDBJ databases">
        <title>Genome sequence of Diaphorobacter ruginosibacter DSM 27467T.</title>
        <authorList>
            <person name="Hyun D.-W."/>
            <person name="Bae J.-W."/>
        </authorList>
    </citation>
    <scope>NUCLEOTIDE SEQUENCE [LARGE SCALE GENOMIC DNA]</scope>
    <source>
        <strain evidence="5 6">DSM 27467</strain>
    </source>
</reference>
<dbReference type="InterPro" id="IPR023187">
    <property type="entry name" value="Tscrpt_reg_MarR-type_CS"/>
</dbReference>
<dbReference type="InterPro" id="IPR000835">
    <property type="entry name" value="HTH_MarR-typ"/>
</dbReference>
<evidence type="ECO:0000313" key="6">
    <source>
        <dbReference type="Proteomes" id="UP000515811"/>
    </source>
</evidence>
<evidence type="ECO:0000256" key="3">
    <source>
        <dbReference type="ARBA" id="ARBA00023163"/>
    </source>
</evidence>
<protein>
    <submittedName>
        <fullName evidence="5">MarR family transcriptional regulator</fullName>
    </submittedName>
</protein>
<dbReference type="GO" id="GO:0003677">
    <property type="term" value="F:DNA binding"/>
    <property type="evidence" value="ECO:0007669"/>
    <property type="project" value="UniProtKB-KW"/>
</dbReference>
<dbReference type="PROSITE" id="PS01117">
    <property type="entry name" value="HTH_MARR_1"/>
    <property type="match status" value="1"/>
</dbReference>
<dbReference type="SUPFAM" id="SSF46785">
    <property type="entry name" value="Winged helix' DNA-binding domain"/>
    <property type="match status" value="1"/>
</dbReference>
<evidence type="ECO:0000256" key="2">
    <source>
        <dbReference type="ARBA" id="ARBA00023125"/>
    </source>
</evidence>
<dbReference type="EMBL" id="CP060714">
    <property type="protein sequence ID" value="QNN58190.1"/>
    <property type="molecule type" value="Genomic_DNA"/>
</dbReference>
<evidence type="ECO:0000256" key="1">
    <source>
        <dbReference type="ARBA" id="ARBA00023015"/>
    </source>
</evidence>